<comment type="caution">
    <text evidence="1">The sequence shown here is derived from an EMBL/GenBank/DDBJ whole genome shotgun (WGS) entry which is preliminary data.</text>
</comment>
<dbReference type="AlphaFoldDB" id="A0A0F9F8L1"/>
<accession>A0A0F9F8L1</accession>
<evidence type="ECO:0000313" key="1">
    <source>
        <dbReference type="EMBL" id="KKL82734.1"/>
    </source>
</evidence>
<sequence>MSEHNEPWEVDYDEGTNTWDVESTGKSLIAEFNDKHTATRAVLCVNACAGRSDKFVMEMPYRIKAGEEVRDVTVKQLNEVEAQLDETLELLERILEYGYKQSLGYDVSIKAILVKHKKGE</sequence>
<proteinExistence type="predicted"/>
<protein>
    <submittedName>
        <fullName evidence="1">Uncharacterized protein</fullName>
    </submittedName>
</protein>
<organism evidence="1">
    <name type="scientific">marine sediment metagenome</name>
    <dbReference type="NCBI Taxonomy" id="412755"/>
    <lineage>
        <taxon>unclassified sequences</taxon>
        <taxon>metagenomes</taxon>
        <taxon>ecological metagenomes</taxon>
    </lineage>
</organism>
<dbReference type="EMBL" id="LAZR01022191">
    <property type="protein sequence ID" value="KKL82734.1"/>
    <property type="molecule type" value="Genomic_DNA"/>
</dbReference>
<name>A0A0F9F8L1_9ZZZZ</name>
<gene>
    <name evidence="1" type="ORF">LCGC14_1981850</name>
</gene>
<reference evidence="1" key="1">
    <citation type="journal article" date="2015" name="Nature">
        <title>Complex archaea that bridge the gap between prokaryotes and eukaryotes.</title>
        <authorList>
            <person name="Spang A."/>
            <person name="Saw J.H."/>
            <person name="Jorgensen S.L."/>
            <person name="Zaremba-Niedzwiedzka K."/>
            <person name="Martijn J."/>
            <person name="Lind A.E."/>
            <person name="van Eijk R."/>
            <person name="Schleper C."/>
            <person name="Guy L."/>
            <person name="Ettema T.J."/>
        </authorList>
    </citation>
    <scope>NUCLEOTIDE SEQUENCE</scope>
</reference>